<dbReference type="EMBL" id="VSRR010010259">
    <property type="protein sequence ID" value="MPC51559.1"/>
    <property type="molecule type" value="Genomic_DNA"/>
</dbReference>
<accession>A0A5B7G1Z9</accession>
<evidence type="ECO:0000313" key="2">
    <source>
        <dbReference type="Proteomes" id="UP000324222"/>
    </source>
</evidence>
<evidence type="ECO:0000313" key="1">
    <source>
        <dbReference type="EMBL" id="MPC51559.1"/>
    </source>
</evidence>
<reference evidence="1 2" key="1">
    <citation type="submission" date="2019-05" db="EMBL/GenBank/DDBJ databases">
        <title>Another draft genome of Portunus trituberculatus and its Hox gene families provides insights of decapod evolution.</title>
        <authorList>
            <person name="Jeong J.-H."/>
            <person name="Song I."/>
            <person name="Kim S."/>
            <person name="Choi T."/>
            <person name="Kim D."/>
            <person name="Ryu S."/>
            <person name="Kim W."/>
        </authorList>
    </citation>
    <scope>NUCLEOTIDE SEQUENCE [LARGE SCALE GENOMIC DNA]</scope>
    <source>
        <tissue evidence="1">Muscle</tissue>
    </source>
</reference>
<dbReference type="AlphaFoldDB" id="A0A5B7G1Z9"/>
<dbReference type="Proteomes" id="UP000324222">
    <property type="component" value="Unassembled WGS sequence"/>
</dbReference>
<keyword evidence="2" id="KW-1185">Reference proteome</keyword>
<comment type="caution">
    <text evidence="1">The sequence shown here is derived from an EMBL/GenBank/DDBJ whole genome shotgun (WGS) entry which is preliminary data.</text>
</comment>
<gene>
    <name evidence="1" type="ORF">E2C01_045408</name>
</gene>
<organism evidence="1 2">
    <name type="scientific">Portunus trituberculatus</name>
    <name type="common">Swimming crab</name>
    <name type="synonym">Neptunus trituberculatus</name>
    <dbReference type="NCBI Taxonomy" id="210409"/>
    <lineage>
        <taxon>Eukaryota</taxon>
        <taxon>Metazoa</taxon>
        <taxon>Ecdysozoa</taxon>
        <taxon>Arthropoda</taxon>
        <taxon>Crustacea</taxon>
        <taxon>Multicrustacea</taxon>
        <taxon>Malacostraca</taxon>
        <taxon>Eumalacostraca</taxon>
        <taxon>Eucarida</taxon>
        <taxon>Decapoda</taxon>
        <taxon>Pleocyemata</taxon>
        <taxon>Brachyura</taxon>
        <taxon>Eubrachyura</taxon>
        <taxon>Portunoidea</taxon>
        <taxon>Portunidae</taxon>
        <taxon>Portuninae</taxon>
        <taxon>Portunus</taxon>
    </lineage>
</organism>
<proteinExistence type="predicted"/>
<protein>
    <submittedName>
        <fullName evidence="1">Uncharacterized protein</fullName>
    </submittedName>
</protein>
<sequence length="81" mass="9110">MTRQHSCRHRDRRVSLEITTLGVAPNIPCQMRDKSRSAGRLQMRHEKCRAPTYRPTAELSGAQSEIVSDAQFENVVGANCV</sequence>
<name>A0A5B7G1Z9_PORTR</name>